<evidence type="ECO:0000313" key="11">
    <source>
        <dbReference type="Proteomes" id="UP000199687"/>
    </source>
</evidence>
<dbReference type="PANTHER" id="PTHR19136:SF81">
    <property type="entry name" value="MOLYBDENUM COFACTOR GUANYLYLTRANSFERASE"/>
    <property type="match status" value="1"/>
</dbReference>
<feature type="binding site" evidence="8">
    <location>
        <position position="20"/>
    </location>
    <ligand>
        <name>GTP</name>
        <dbReference type="ChEBI" id="CHEBI:37565"/>
    </ligand>
</feature>
<organism evidence="10 11">
    <name type="scientific">Gracilibacillus ureilyticus</name>
    <dbReference type="NCBI Taxonomy" id="531814"/>
    <lineage>
        <taxon>Bacteria</taxon>
        <taxon>Bacillati</taxon>
        <taxon>Bacillota</taxon>
        <taxon>Bacilli</taxon>
        <taxon>Bacillales</taxon>
        <taxon>Bacillaceae</taxon>
        <taxon>Gracilibacillus</taxon>
    </lineage>
</organism>
<reference evidence="10 11" key="1">
    <citation type="submission" date="2016-10" db="EMBL/GenBank/DDBJ databases">
        <authorList>
            <person name="de Groot N.N."/>
        </authorList>
    </citation>
    <scope>NUCLEOTIDE SEQUENCE [LARGE SCALE GENOMIC DNA]</scope>
    <source>
        <strain evidence="10 11">CGMCC 1.7727</strain>
    </source>
</reference>
<dbReference type="GO" id="GO:0046872">
    <property type="term" value="F:metal ion binding"/>
    <property type="evidence" value="ECO:0007669"/>
    <property type="project" value="UniProtKB-KW"/>
</dbReference>
<dbReference type="OrthoDB" id="9788394at2"/>
<feature type="binding site" evidence="8">
    <location>
        <begin position="8"/>
        <end position="10"/>
    </location>
    <ligand>
        <name>GTP</name>
        <dbReference type="ChEBI" id="CHEBI:37565"/>
    </ligand>
</feature>
<feature type="binding site" evidence="8">
    <location>
        <position position="97"/>
    </location>
    <ligand>
        <name>Mg(2+)</name>
        <dbReference type="ChEBI" id="CHEBI:18420"/>
    </ligand>
</feature>
<accession>A0A1H9S2I3</accession>
<keyword evidence="2 8" id="KW-0808">Transferase</keyword>
<keyword evidence="5 8" id="KW-0460">Magnesium</keyword>
<dbReference type="InterPro" id="IPR025877">
    <property type="entry name" value="MobA-like_NTP_Trfase"/>
</dbReference>
<gene>
    <name evidence="8" type="primary">mobA</name>
    <name evidence="10" type="ORF">SAMN04487944_11028</name>
</gene>
<keyword evidence="4 8" id="KW-0547">Nucleotide-binding</keyword>
<dbReference type="HAMAP" id="MF_00316">
    <property type="entry name" value="MobA"/>
    <property type="match status" value="1"/>
</dbReference>
<dbReference type="GO" id="GO:0006777">
    <property type="term" value="P:Mo-molybdopterin cofactor biosynthetic process"/>
    <property type="evidence" value="ECO:0007669"/>
    <property type="project" value="UniProtKB-KW"/>
</dbReference>
<dbReference type="SUPFAM" id="SSF53448">
    <property type="entry name" value="Nucleotide-diphospho-sugar transferases"/>
    <property type="match status" value="1"/>
</dbReference>
<dbReference type="PANTHER" id="PTHR19136">
    <property type="entry name" value="MOLYBDENUM COFACTOR GUANYLYLTRANSFERASE"/>
    <property type="match status" value="1"/>
</dbReference>
<comment type="function">
    <text evidence="8">Transfers a GMP moiety from GTP to Mo-molybdopterin (Mo-MPT) cofactor (Moco or molybdenum cofactor) to form Mo-molybdopterin guanine dinucleotide (Mo-MGD) cofactor.</text>
</comment>
<evidence type="ECO:0000259" key="9">
    <source>
        <dbReference type="Pfam" id="PF12804"/>
    </source>
</evidence>
<proteinExistence type="inferred from homology"/>
<feature type="binding site" evidence="8">
    <location>
        <position position="66"/>
    </location>
    <ligand>
        <name>GTP</name>
        <dbReference type="ChEBI" id="CHEBI:37565"/>
    </ligand>
</feature>
<comment type="caution">
    <text evidence="8">Lacks conserved residue(s) required for the propagation of feature annotation.</text>
</comment>
<feature type="binding site" evidence="8">
    <location>
        <position position="97"/>
    </location>
    <ligand>
        <name>GTP</name>
        <dbReference type="ChEBI" id="CHEBI:37565"/>
    </ligand>
</feature>
<evidence type="ECO:0000256" key="7">
    <source>
        <dbReference type="ARBA" id="ARBA00023150"/>
    </source>
</evidence>
<dbReference type="EC" id="2.7.7.77" evidence="8"/>
<keyword evidence="3 8" id="KW-0479">Metal-binding</keyword>
<dbReference type="AlphaFoldDB" id="A0A1H9S2I3"/>
<evidence type="ECO:0000313" key="10">
    <source>
        <dbReference type="EMBL" id="SER78349.1"/>
    </source>
</evidence>
<evidence type="ECO:0000256" key="6">
    <source>
        <dbReference type="ARBA" id="ARBA00023134"/>
    </source>
</evidence>
<keyword evidence="7 8" id="KW-0501">Molybdenum cofactor biosynthesis</keyword>
<protein>
    <recommendedName>
        <fullName evidence="8">Probable molybdenum cofactor guanylyltransferase</fullName>
        <shortName evidence="8">MoCo guanylyltransferase</shortName>
        <ecNumber evidence="8">2.7.7.77</ecNumber>
    </recommendedName>
    <alternativeName>
        <fullName evidence="8">GTP:molybdopterin guanylyltransferase</fullName>
    </alternativeName>
    <alternativeName>
        <fullName evidence="8">Mo-MPT guanylyltransferase</fullName>
    </alternativeName>
    <alternativeName>
        <fullName evidence="8">Molybdopterin guanylyltransferase</fullName>
    </alternativeName>
    <alternativeName>
        <fullName evidence="8">Molybdopterin-guanine dinucleotide synthase</fullName>
        <shortName evidence="8">MGD synthase</shortName>
    </alternativeName>
</protein>
<comment type="catalytic activity">
    <reaction evidence="8">
        <text>Mo-molybdopterin + GTP + H(+) = Mo-molybdopterin guanine dinucleotide + diphosphate</text>
        <dbReference type="Rhea" id="RHEA:34243"/>
        <dbReference type="ChEBI" id="CHEBI:15378"/>
        <dbReference type="ChEBI" id="CHEBI:33019"/>
        <dbReference type="ChEBI" id="CHEBI:37565"/>
        <dbReference type="ChEBI" id="CHEBI:71302"/>
        <dbReference type="ChEBI" id="CHEBI:71310"/>
        <dbReference type="EC" id="2.7.7.77"/>
    </reaction>
</comment>
<dbReference type="Pfam" id="PF12804">
    <property type="entry name" value="NTP_transf_3"/>
    <property type="match status" value="1"/>
</dbReference>
<keyword evidence="6 8" id="KW-0342">GTP-binding</keyword>
<evidence type="ECO:0000256" key="3">
    <source>
        <dbReference type="ARBA" id="ARBA00022723"/>
    </source>
</evidence>
<comment type="domain">
    <text evidence="8">The N-terminal domain determines nucleotide recognition and specific binding, while the C-terminal domain determines the specific binding to the target protein.</text>
</comment>
<evidence type="ECO:0000256" key="4">
    <source>
        <dbReference type="ARBA" id="ARBA00022741"/>
    </source>
</evidence>
<comment type="cofactor">
    <cofactor evidence="8">
        <name>Mg(2+)</name>
        <dbReference type="ChEBI" id="CHEBI:18420"/>
    </cofactor>
</comment>
<evidence type="ECO:0000256" key="5">
    <source>
        <dbReference type="ARBA" id="ARBA00022842"/>
    </source>
</evidence>
<dbReference type="Gene3D" id="3.90.550.10">
    <property type="entry name" value="Spore Coat Polysaccharide Biosynthesis Protein SpsA, Chain A"/>
    <property type="match status" value="1"/>
</dbReference>
<evidence type="ECO:0000256" key="1">
    <source>
        <dbReference type="ARBA" id="ARBA00022490"/>
    </source>
</evidence>
<name>A0A1H9S2I3_9BACI</name>
<evidence type="ECO:0000256" key="8">
    <source>
        <dbReference type="HAMAP-Rule" id="MF_00316"/>
    </source>
</evidence>
<dbReference type="CDD" id="cd02503">
    <property type="entry name" value="MobA"/>
    <property type="match status" value="1"/>
</dbReference>
<sequence>MDITGLIIAGGESSRFHEPKAFAKYKNKDFYLHSVEALNSVTDNIIIVTKEEYIERFDHQLTVIVDDDSFRGMGPLAGLYSGMKQVESEWYTVLPVDTPCMTGEILKKLLPSPDSGIQAYIPVVKDRKQPMIASYHNSVKQTIYDLLSKDKRSMHGFLEQIHAKYVPFGDHYVKCFSNINTKEEFSKINLE</sequence>
<keyword evidence="11" id="KW-1185">Reference proteome</keyword>
<feature type="domain" description="MobA-like NTP transferase" evidence="9">
    <location>
        <begin position="5"/>
        <end position="158"/>
    </location>
</feature>
<evidence type="ECO:0000256" key="2">
    <source>
        <dbReference type="ARBA" id="ARBA00022679"/>
    </source>
</evidence>
<dbReference type="InterPro" id="IPR029044">
    <property type="entry name" value="Nucleotide-diphossugar_trans"/>
</dbReference>
<comment type="subcellular location">
    <subcellularLocation>
        <location evidence="8">Cytoplasm</location>
    </subcellularLocation>
</comment>
<dbReference type="GO" id="GO:0005737">
    <property type="term" value="C:cytoplasm"/>
    <property type="evidence" value="ECO:0007669"/>
    <property type="project" value="UniProtKB-SubCell"/>
</dbReference>
<dbReference type="GO" id="GO:0061603">
    <property type="term" value="F:molybdenum cofactor guanylyltransferase activity"/>
    <property type="evidence" value="ECO:0007669"/>
    <property type="project" value="UniProtKB-EC"/>
</dbReference>
<dbReference type="RefSeq" id="WP_089740898.1">
    <property type="nucleotide sequence ID" value="NZ_FOGL01000010.1"/>
</dbReference>
<dbReference type="STRING" id="531814.SAMN04487944_11028"/>
<dbReference type="Proteomes" id="UP000199687">
    <property type="component" value="Unassembled WGS sequence"/>
</dbReference>
<dbReference type="EMBL" id="FOGL01000010">
    <property type="protein sequence ID" value="SER78349.1"/>
    <property type="molecule type" value="Genomic_DNA"/>
</dbReference>
<keyword evidence="1 8" id="KW-0963">Cytoplasm</keyword>
<comment type="similarity">
    <text evidence="8">Belongs to the MobA family.</text>
</comment>
<dbReference type="GO" id="GO:0005525">
    <property type="term" value="F:GTP binding"/>
    <property type="evidence" value="ECO:0007669"/>
    <property type="project" value="UniProtKB-UniRule"/>
</dbReference>
<dbReference type="InterPro" id="IPR013482">
    <property type="entry name" value="Molybde_CF_guanTrfase"/>
</dbReference>